<reference evidence="2 3" key="1">
    <citation type="submission" date="2018-08" db="EMBL/GenBank/DDBJ databases">
        <authorList>
            <person name="Laetsch R D."/>
            <person name="Stevens L."/>
            <person name="Kumar S."/>
            <person name="Blaxter L. M."/>
        </authorList>
    </citation>
    <scope>NUCLEOTIDE SEQUENCE [LARGE SCALE GENOMIC DNA]</scope>
</reference>
<accession>A0A3P6TEM7</accession>
<dbReference type="EMBL" id="UYRX01000841">
    <property type="protein sequence ID" value="VDK86612.1"/>
    <property type="molecule type" value="Genomic_DNA"/>
</dbReference>
<keyword evidence="3" id="KW-1185">Reference proteome</keyword>
<feature type="compositionally biased region" description="Low complexity" evidence="1">
    <location>
        <begin position="156"/>
        <end position="174"/>
    </location>
</feature>
<proteinExistence type="predicted"/>
<evidence type="ECO:0000313" key="3">
    <source>
        <dbReference type="Proteomes" id="UP000277928"/>
    </source>
</evidence>
<protein>
    <recommendedName>
        <fullName evidence="4">Chromo domain-containing protein</fullName>
    </recommendedName>
</protein>
<feature type="region of interest" description="Disordered" evidence="1">
    <location>
        <begin position="205"/>
        <end position="231"/>
    </location>
</feature>
<dbReference type="AlphaFoldDB" id="A0A3P6TEM7"/>
<dbReference type="OrthoDB" id="5835347at2759"/>
<organism evidence="2 3">
    <name type="scientific">Litomosoides sigmodontis</name>
    <name type="common">Filarial nematode worm</name>
    <dbReference type="NCBI Taxonomy" id="42156"/>
    <lineage>
        <taxon>Eukaryota</taxon>
        <taxon>Metazoa</taxon>
        <taxon>Ecdysozoa</taxon>
        <taxon>Nematoda</taxon>
        <taxon>Chromadorea</taxon>
        <taxon>Rhabditida</taxon>
        <taxon>Spirurina</taxon>
        <taxon>Spiruromorpha</taxon>
        <taxon>Filarioidea</taxon>
        <taxon>Onchocercidae</taxon>
        <taxon>Litomosoides</taxon>
    </lineage>
</organism>
<feature type="compositionally biased region" description="Basic residues" evidence="1">
    <location>
        <begin position="133"/>
        <end position="152"/>
    </location>
</feature>
<feature type="compositionally biased region" description="Polar residues" evidence="1">
    <location>
        <begin position="209"/>
        <end position="221"/>
    </location>
</feature>
<dbReference type="Proteomes" id="UP000277928">
    <property type="component" value="Unassembled WGS sequence"/>
</dbReference>
<evidence type="ECO:0000313" key="2">
    <source>
        <dbReference type="EMBL" id="VDK86612.1"/>
    </source>
</evidence>
<sequence>MLDVSSDLVQTCKCLNEFANGDVTSMNISCEKMKIYFDGSFDDEFFLVDNTYDRCHKNRRKRMKEYLLRWKGYSSTDDNYRSLELGFNHNMIMSNCVIKKKNNRKKNFTVYGKVGTARSGCGNRPRYMAQSRCNRRGRFRNANKSIRNRRNNSPKQQQSNNASGSSYGNQSASSTAPPNDNRNGHHFTDANKEAVYVEEKISMKDQQWKSEVSGSDYSTKTTHSRNDRKSTDANKCICDETNNLKNCHQSRFNASASDSRLSKSTNIIPSGDNGNDSFTDAKIEFAHGRTKGTKNSTIVKEETKENECEDNNANACTKKISRKRISKSLPPIVMSTDLHAH</sequence>
<feature type="region of interest" description="Disordered" evidence="1">
    <location>
        <begin position="121"/>
        <end position="187"/>
    </location>
</feature>
<name>A0A3P6TEM7_LITSI</name>
<evidence type="ECO:0000256" key="1">
    <source>
        <dbReference type="SAM" id="MobiDB-lite"/>
    </source>
</evidence>
<gene>
    <name evidence="2" type="ORF">NLS_LOCUS7712</name>
</gene>
<evidence type="ECO:0008006" key="4">
    <source>
        <dbReference type="Google" id="ProtNLM"/>
    </source>
</evidence>